<feature type="compositionally biased region" description="Pro residues" evidence="1">
    <location>
        <begin position="537"/>
        <end position="546"/>
    </location>
</feature>
<sequence>MFGLISRIVPTLSGAASYLPAGLTSIIPNPLGMLGKQPAATNDDVPRPKPGADTTTRFNDDDAPRPEPEADNTTTRSANVSSRPTISSFGRRATRLPREAAITVVDDEEFDSMAVRTLKASDRAAMIRMRKKRTRIVTPPPVPVEEPAVIESLPEDKQPGTPRKPADKHDDFKRWKEEEQKNLDKEEKKRLAAELKRTAENYKAVMKRLAEVEQEVKQRSKDNHQAHLARIAEVDQQVSKKADTEKVDQQGRDLASLRPLIDKAMEDGFDLQTQFKGLSEKVDLVEISQGAMKTAIDDNTKADLEIRGRVHVLENPPHVRQVDTTNLRAVATAIAADEQRQSNTPGCDPKEVNALTAKTDDHDQRIERLETAMGDVVPKMENVSPWFDSVGSEVKTHSQYISEHRDIPVKVKEIEAAHQRQGQLMDEALAKQKESFEEQLRQQKEASDKEKQDLKEAMQEQMRLSEASIRKECEERLASKDKEFAEHVAKTEAAKKEQAERQDQLEKKMNDLFAMMQGQNAAQQFPAPVQGQQQPPRALPPQPTPAPRGNGPWGATPTPSNQGQHPVPRPDVNMGETPDLDDEMKDAEPLQQQPFSQPPRQPSQPNVATPDDTPMTSGEPMIPNNRGSLGFGPKSQPMRSKQPFPGTGSSQLAPSAGQRSLFGSSTGVPKIPSGKQGFLNPTATPAKAPAPSKFGFSAPPPAVNKPQINWSASAGNLNFDPPADMDIDDDDVKPSQPKPRQPLVNAAPATHWAGKPAANNAPSANVGGSDTVMTNGSSLTAGGPPSTPAKPQAPAPTKPSAPKPAKKKADPMVQRKPGATPSKPAQTTNKAQTTQTQIASWAQKKQAAFAGNYGSTPAPKITVEENTVLPSEEPSEESPEFPIPGLTGAVNTSPFALKPKAPAPAPKPAPSSGWTTVIAGSDTPSPPYTPGSSVPRPVQPGSSTTSPIYSNPSPTHSPTSPAYNTAPSAPQPRTSPLANPAATSDTIESATTTNVFSKELEKPVEEPTKPAANTDDIQMSGAEATKPLKYEADVNRRKHAADVQIVPNDDAKIHRRESQDDAKSNKPQDGADAPKGDTQGDFMDDEQESRGDHPMQTDRPNRPVVKPKGKASKLTAAEIQRQKDDFIEQSAWDAMEKASANKGVQAAKAAADAADDVVDYADPNDVNDEDVHVTTMVPPTPSIRPTKYTINFFETWREHMLSEKSLTIEAAMYCYVSKEDVAFFIDKMRKEDSGNSLDFLVQQAKIPLGKPAYTKSEMVMLFSSWREEVFIRAILHMDLDEYDYGYNQTRGRFMIYLAHWFRDHKPDAV</sequence>
<dbReference type="EMBL" id="JBAWTH010000076">
    <property type="protein sequence ID" value="KAL2279392.1"/>
    <property type="molecule type" value="Genomic_DNA"/>
</dbReference>
<feature type="compositionally biased region" description="Basic and acidic residues" evidence="1">
    <location>
        <begin position="1088"/>
        <end position="1101"/>
    </location>
</feature>
<evidence type="ECO:0000256" key="1">
    <source>
        <dbReference type="SAM" id="MobiDB-lite"/>
    </source>
</evidence>
<feature type="compositionally biased region" description="Polar residues" evidence="1">
    <location>
        <begin position="760"/>
        <end position="780"/>
    </location>
</feature>
<feature type="compositionally biased region" description="Polar residues" evidence="1">
    <location>
        <begin position="72"/>
        <end position="88"/>
    </location>
</feature>
<feature type="compositionally biased region" description="Low complexity" evidence="1">
    <location>
        <begin position="825"/>
        <end position="839"/>
    </location>
</feature>
<feature type="compositionally biased region" description="Polar residues" evidence="1">
    <location>
        <begin position="962"/>
        <end position="996"/>
    </location>
</feature>
<keyword evidence="3" id="KW-1185">Reference proteome</keyword>
<feature type="region of interest" description="Disordered" evidence="1">
    <location>
        <begin position="34"/>
        <end position="92"/>
    </location>
</feature>
<organism evidence="2 3">
    <name type="scientific">Diaporthe vaccinii</name>
    <dbReference type="NCBI Taxonomy" id="105482"/>
    <lineage>
        <taxon>Eukaryota</taxon>
        <taxon>Fungi</taxon>
        <taxon>Dikarya</taxon>
        <taxon>Ascomycota</taxon>
        <taxon>Pezizomycotina</taxon>
        <taxon>Sordariomycetes</taxon>
        <taxon>Sordariomycetidae</taxon>
        <taxon>Diaporthales</taxon>
        <taxon>Diaporthaceae</taxon>
        <taxon>Diaporthe</taxon>
        <taxon>Diaporthe eres species complex</taxon>
    </lineage>
</organism>
<feature type="compositionally biased region" description="Polar residues" evidence="1">
    <location>
        <begin position="940"/>
        <end position="949"/>
    </location>
</feature>
<feature type="compositionally biased region" description="Basic and acidic residues" evidence="1">
    <location>
        <begin position="488"/>
        <end position="510"/>
    </location>
</feature>
<feature type="compositionally biased region" description="Low complexity" evidence="1">
    <location>
        <begin position="681"/>
        <end position="691"/>
    </location>
</feature>
<feature type="compositionally biased region" description="Basic and acidic residues" evidence="1">
    <location>
        <begin position="58"/>
        <end position="68"/>
    </location>
</feature>
<accession>A0ABR4EAF9</accession>
<feature type="compositionally biased region" description="Basic and acidic residues" evidence="1">
    <location>
        <begin position="154"/>
        <end position="188"/>
    </location>
</feature>
<feature type="compositionally biased region" description="Basic and acidic residues" evidence="1">
    <location>
        <begin position="1049"/>
        <end position="1066"/>
    </location>
</feature>
<feature type="compositionally biased region" description="Low complexity" evidence="1">
    <location>
        <begin position="950"/>
        <end position="961"/>
    </location>
</feature>
<gene>
    <name evidence="2" type="ORF">FJTKL_13462</name>
</gene>
<evidence type="ECO:0000313" key="2">
    <source>
        <dbReference type="EMBL" id="KAL2279392.1"/>
    </source>
</evidence>
<feature type="region of interest" description="Disordered" evidence="1">
    <location>
        <begin position="488"/>
        <end position="1116"/>
    </location>
</feature>
<dbReference type="Proteomes" id="UP001600888">
    <property type="component" value="Unassembled WGS sequence"/>
</dbReference>
<proteinExistence type="predicted"/>
<reference evidence="2 3" key="1">
    <citation type="submission" date="2024-03" db="EMBL/GenBank/DDBJ databases">
        <title>A high-quality draft genome sequence of Diaporthe vaccinii, a causative agent of upright dieback and viscid rot disease in cranberry plants.</title>
        <authorList>
            <person name="Sarrasin M."/>
            <person name="Lang B.F."/>
            <person name="Burger G."/>
        </authorList>
    </citation>
    <scope>NUCLEOTIDE SEQUENCE [LARGE SCALE GENOMIC DNA]</scope>
    <source>
        <strain evidence="2 3">IS7</strain>
    </source>
</reference>
<feature type="compositionally biased region" description="Pro residues" evidence="1">
    <location>
        <begin position="785"/>
        <end position="802"/>
    </location>
</feature>
<evidence type="ECO:0000313" key="3">
    <source>
        <dbReference type="Proteomes" id="UP001600888"/>
    </source>
</evidence>
<protein>
    <submittedName>
        <fullName evidence="2">Uncharacterized protein</fullName>
    </submittedName>
</protein>
<feature type="compositionally biased region" description="Basic and acidic residues" evidence="1">
    <location>
        <begin position="998"/>
        <end position="1008"/>
    </location>
</feature>
<feature type="compositionally biased region" description="Basic and acidic residues" evidence="1">
    <location>
        <begin position="1026"/>
        <end position="1035"/>
    </location>
</feature>
<feature type="region of interest" description="Disordered" evidence="1">
    <location>
        <begin position="138"/>
        <end position="188"/>
    </location>
</feature>
<feature type="compositionally biased region" description="Polar residues" evidence="1">
    <location>
        <begin position="706"/>
        <end position="716"/>
    </location>
</feature>
<comment type="caution">
    <text evidence="2">The sequence shown here is derived from an EMBL/GenBank/DDBJ whole genome shotgun (WGS) entry which is preliminary data.</text>
</comment>
<name>A0ABR4EAF9_9PEZI</name>
<feature type="compositionally biased region" description="Low complexity" evidence="1">
    <location>
        <begin position="521"/>
        <end position="536"/>
    </location>
</feature>
<feature type="compositionally biased region" description="Polar residues" evidence="1">
    <location>
        <begin position="647"/>
        <end position="667"/>
    </location>
</feature>